<name>A0A7D4Q2X9_9SPHI</name>
<evidence type="ECO:0000256" key="1">
    <source>
        <dbReference type="SAM" id="SignalP"/>
    </source>
</evidence>
<dbReference type="EMBL" id="CP054139">
    <property type="protein sequence ID" value="QKJ31726.1"/>
    <property type="molecule type" value="Genomic_DNA"/>
</dbReference>
<organism evidence="2 3">
    <name type="scientific">Mucilaginibacter mali</name>
    <dbReference type="NCBI Taxonomy" id="2740462"/>
    <lineage>
        <taxon>Bacteria</taxon>
        <taxon>Pseudomonadati</taxon>
        <taxon>Bacteroidota</taxon>
        <taxon>Sphingobacteriia</taxon>
        <taxon>Sphingobacteriales</taxon>
        <taxon>Sphingobacteriaceae</taxon>
        <taxon>Mucilaginibacter</taxon>
    </lineage>
</organism>
<reference evidence="2 3" key="1">
    <citation type="submission" date="2020-05" db="EMBL/GenBank/DDBJ databases">
        <title>Mucilaginibacter mali sp. nov.</title>
        <authorList>
            <person name="Kim H.S."/>
            <person name="Lee K.C."/>
            <person name="Suh M.K."/>
            <person name="Kim J.-S."/>
            <person name="Han K.-I."/>
            <person name="Eom M.K."/>
            <person name="Shin Y.K."/>
            <person name="Lee J.-S."/>
        </authorList>
    </citation>
    <scope>NUCLEOTIDE SEQUENCE [LARGE SCALE GENOMIC DNA]</scope>
    <source>
        <strain evidence="2 3">G2-14</strain>
    </source>
</reference>
<dbReference type="KEGG" id="mmab:HQ865_18785"/>
<sequence>MKKILAIVLALSVFTVVRNYAQVKPVAKIPAHMAGSFTDDYGIRYIISDTLWLQLPRTRFHIIRWNLAQQYLIARNDAHNPGEGGLYTRIDFMRFTGMEPWNWGYCLTAYNAKSDAEAEATAAADREHPKKGCNGFPFSRMMVVK</sequence>
<keyword evidence="1" id="KW-0732">Signal</keyword>
<protein>
    <submittedName>
        <fullName evidence="2">Uncharacterized protein</fullName>
    </submittedName>
</protein>
<proteinExistence type="predicted"/>
<accession>A0A7D4Q2X9</accession>
<dbReference type="Proteomes" id="UP000505355">
    <property type="component" value="Chromosome"/>
</dbReference>
<evidence type="ECO:0000313" key="3">
    <source>
        <dbReference type="Proteomes" id="UP000505355"/>
    </source>
</evidence>
<dbReference type="RefSeq" id="WP_173416385.1">
    <property type="nucleotide sequence ID" value="NZ_CP054139.1"/>
</dbReference>
<keyword evidence="3" id="KW-1185">Reference proteome</keyword>
<dbReference type="AlphaFoldDB" id="A0A7D4Q2X9"/>
<evidence type="ECO:0000313" key="2">
    <source>
        <dbReference type="EMBL" id="QKJ31726.1"/>
    </source>
</evidence>
<feature type="signal peptide" evidence="1">
    <location>
        <begin position="1"/>
        <end position="21"/>
    </location>
</feature>
<feature type="chain" id="PRO_5028882627" evidence="1">
    <location>
        <begin position="22"/>
        <end position="145"/>
    </location>
</feature>
<gene>
    <name evidence="2" type="ORF">HQ865_18785</name>
</gene>